<keyword evidence="3" id="KW-1185">Reference proteome</keyword>
<evidence type="ECO:0000313" key="2">
    <source>
        <dbReference type="EMBL" id="TNN31666.1"/>
    </source>
</evidence>
<organism evidence="2 3">
    <name type="scientific">Liparis tanakae</name>
    <name type="common">Tanaka's snailfish</name>
    <dbReference type="NCBI Taxonomy" id="230148"/>
    <lineage>
        <taxon>Eukaryota</taxon>
        <taxon>Metazoa</taxon>
        <taxon>Chordata</taxon>
        <taxon>Craniata</taxon>
        <taxon>Vertebrata</taxon>
        <taxon>Euteleostomi</taxon>
        <taxon>Actinopterygii</taxon>
        <taxon>Neopterygii</taxon>
        <taxon>Teleostei</taxon>
        <taxon>Neoteleostei</taxon>
        <taxon>Acanthomorphata</taxon>
        <taxon>Eupercaria</taxon>
        <taxon>Perciformes</taxon>
        <taxon>Cottioidei</taxon>
        <taxon>Cottales</taxon>
        <taxon>Liparidae</taxon>
        <taxon>Liparis</taxon>
    </lineage>
</organism>
<comment type="caution">
    <text evidence="2">The sequence shown here is derived from an EMBL/GenBank/DDBJ whole genome shotgun (WGS) entry which is preliminary data.</text>
</comment>
<evidence type="ECO:0000256" key="1">
    <source>
        <dbReference type="SAM" id="MobiDB-lite"/>
    </source>
</evidence>
<accession>A0A4Z2ERW8</accession>
<reference evidence="2 3" key="1">
    <citation type="submission" date="2019-03" db="EMBL/GenBank/DDBJ databases">
        <title>First draft genome of Liparis tanakae, snailfish: a comprehensive survey of snailfish specific genes.</title>
        <authorList>
            <person name="Kim W."/>
            <person name="Song I."/>
            <person name="Jeong J.-H."/>
            <person name="Kim D."/>
            <person name="Kim S."/>
            <person name="Ryu S."/>
            <person name="Song J.Y."/>
            <person name="Lee S.K."/>
        </authorList>
    </citation>
    <scope>NUCLEOTIDE SEQUENCE [LARGE SCALE GENOMIC DNA]</scope>
    <source>
        <tissue evidence="2">Muscle</tissue>
    </source>
</reference>
<sequence>MKAPGAPFRRHEALVSTDAVPLGFSTSPPAPLRAEPGGRTGRHAATPPRRRAASPPLQERQIATNHWREETAPRPPLQTHIRISRTHTRERTRPVFVFMAAPRRAEGILDFLFGYQCFAFD</sequence>
<dbReference type="EMBL" id="SRLO01003253">
    <property type="protein sequence ID" value="TNN31666.1"/>
    <property type="molecule type" value="Genomic_DNA"/>
</dbReference>
<gene>
    <name evidence="2" type="ORF">EYF80_058177</name>
</gene>
<evidence type="ECO:0000313" key="3">
    <source>
        <dbReference type="Proteomes" id="UP000314294"/>
    </source>
</evidence>
<name>A0A4Z2ERW8_9TELE</name>
<dbReference type="AlphaFoldDB" id="A0A4Z2ERW8"/>
<dbReference type="Proteomes" id="UP000314294">
    <property type="component" value="Unassembled WGS sequence"/>
</dbReference>
<proteinExistence type="predicted"/>
<feature type="region of interest" description="Disordered" evidence="1">
    <location>
        <begin position="1"/>
        <end position="86"/>
    </location>
</feature>
<protein>
    <submittedName>
        <fullName evidence="2">Uncharacterized protein</fullName>
    </submittedName>
</protein>